<feature type="chain" id="PRO_5002462868" evidence="1">
    <location>
        <begin position="24"/>
        <end position="401"/>
    </location>
</feature>
<organism evidence="2 3">
    <name type="scientific">Luteibacter yeojuensis</name>
    <dbReference type="NCBI Taxonomy" id="345309"/>
    <lineage>
        <taxon>Bacteria</taxon>
        <taxon>Pseudomonadati</taxon>
        <taxon>Pseudomonadota</taxon>
        <taxon>Gammaproteobacteria</taxon>
        <taxon>Lysobacterales</taxon>
        <taxon>Rhodanobacteraceae</taxon>
        <taxon>Luteibacter</taxon>
    </lineage>
</organism>
<dbReference type="OrthoDB" id="208599at2"/>
<dbReference type="EMBL" id="JZRB01000032">
    <property type="protein sequence ID" value="KJV30427.1"/>
    <property type="molecule type" value="Genomic_DNA"/>
</dbReference>
<gene>
    <name evidence="2" type="ORF">VI08_15065</name>
</gene>
<evidence type="ECO:0000256" key="1">
    <source>
        <dbReference type="SAM" id="SignalP"/>
    </source>
</evidence>
<dbReference type="PATRIC" id="fig|345309.4.peg.2617"/>
<sequence length="401" mass="45428">MIAPLLVAACAALALFAAAVAFAIRARNMQYWLWGYLTRRKAPRVEGTKHIMFCFVDHFEPNWGRVDMDRQRHRVDRWCTEYRAMASRHRDADGRPPQHCFFYPEEEYVEEHLDKLAHLCADGFGEIEIHLHHDDDTPENFVATLDRFNRLLHQRHGALPRDPVTGQLKFAFIHGNWCLANSRPDGRWCGINNELVLLRELGCYADFTLPSAPSDTQTRMSNSIYYAADACGKPKGHDTGVPMRVGGKPSGDLLIIQGVLGLNWKQRRFGIIPRIENSDIRQGCPPTRSRVDQWVDTGIHVEGRPEWIFIKIHTHGTQERDMDTLLGKPVDDMHDYLEQRYNDGKDHVLHYVTAREMYNIAKAAEAGMTGNPNLYRDFELAPPVHATGAAAAPGTPVAAAS</sequence>
<evidence type="ECO:0000313" key="3">
    <source>
        <dbReference type="Proteomes" id="UP000033651"/>
    </source>
</evidence>
<dbReference type="AlphaFoldDB" id="A0A0F3KHE7"/>
<proteinExistence type="predicted"/>
<dbReference type="RefSeq" id="WP_045830434.1">
    <property type="nucleotide sequence ID" value="NZ_JZRB01000032.1"/>
</dbReference>
<protein>
    <submittedName>
        <fullName evidence="2">Uncharacterized protein</fullName>
    </submittedName>
</protein>
<name>A0A0F3KHE7_9GAMM</name>
<accession>A0A0F3KHE7</accession>
<dbReference type="Proteomes" id="UP000033651">
    <property type="component" value="Unassembled WGS sequence"/>
</dbReference>
<comment type="caution">
    <text evidence="2">The sequence shown here is derived from an EMBL/GenBank/DDBJ whole genome shotgun (WGS) entry which is preliminary data.</text>
</comment>
<evidence type="ECO:0000313" key="2">
    <source>
        <dbReference type="EMBL" id="KJV30427.1"/>
    </source>
</evidence>
<keyword evidence="1" id="KW-0732">Signal</keyword>
<reference evidence="2 3" key="1">
    <citation type="submission" date="2015-03" db="EMBL/GenBank/DDBJ databases">
        <title>Draft genome sequence of Luteibacter yeojuensis strain SU11.</title>
        <authorList>
            <person name="Sulaiman J."/>
            <person name="Priya K."/>
            <person name="Chan K.-G."/>
        </authorList>
    </citation>
    <scope>NUCLEOTIDE SEQUENCE [LARGE SCALE GENOMIC DNA]</scope>
    <source>
        <strain evidence="2 3">SU11</strain>
    </source>
</reference>
<feature type="signal peptide" evidence="1">
    <location>
        <begin position="1"/>
        <end position="23"/>
    </location>
</feature>
<keyword evidence="3" id="KW-1185">Reference proteome</keyword>